<name>A0A6J5LGM0_9CAUD</name>
<accession>A0A6J5LGM0</accession>
<dbReference type="EMBL" id="LR796264">
    <property type="protein sequence ID" value="CAB4132433.1"/>
    <property type="molecule type" value="Genomic_DNA"/>
</dbReference>
<dbReference type="EMBL" id="LR796201">
    <property type="protein sequence ID" value="CAB4126828.1"/>
    <property type="molecule type" value="Genomic_DNA"/>
</dbReference>
<reference evidence="3" key="1">
    <citation type="submission" date="2020-04" db="EMBL/GenBank/DDBJ databases">
        <authorList>
            <person name="Chiriac C."/>
            <person name="Salcher M."/>
            <person name="Ghai R."/>
            <person name="Kavagutti S V."/>
        </authorList>
    </citation>
    <scope>NUCLEOTIDE SEQUENCE</scope>
</reference>
<evidence type="ECO:0000313" key="3">
    <source>
        <dbReference type="EMBL" id="CAB4132433.1"/>
    </source>
</evidence>
<organism evidence="3">
    <name type="scientific">uncultured Caudovirales phage</name>
    <dbReference type="NCBI Taxonomy" id="2100421"/>
    <lineage>
        <taxon>Viruses</taxon>
        <taxon>Duplodnaviria</taxon>
        <taxon>Heunggongvirae</taxon>
        <taxon>Uroviricota</taxon>
        <taxon>Caudoviricetes</taxon>
        <taxon>Peduoviridae</taxon>
        <taxon>Maltschvirus</taxon>
        <taxon>Maltschvirus maltsch</taxon>
    </lineage>
</organism>
<gene>
    <name evidence="5" type="ORF">UFOVP1357_47</name>
    <name evidence="1" type="ORF">UFOVP18_25</name>
    <name evidence="3" type="ORF">UFOVP258_18</name>
    <name evidence="4" type="ORF">UFOVP502_10</name>
    <name evidence="2" type="ORF">UFOVP82_27</name>
</gene>
<dbReference type="EMBL" id="LR796468">
    <property type="protein sequence ID" value="CAB4146331.1"/>
    <property type="molecule type" value="Genomic_DNA"/>
</dbReference>
<sequence length="80" mass="9187">MDELTPEKLALMRKSMDVLLKIISEEFKRLQYSNHEAFTIMTGVICDVILHISSDDKEAVFLIDRLNFALKSMIKLKAGE</sequence>
<evidence type="ECO:0000313" key="2">
    <source>
        <dbReference type="EMBL" id="CAB4126828.1"/>
    </source>
</evidence>
<evidence type="ECO:0000313" key="5">
    <source>
        <dbReference type="EMBL" id="CAB4200466.1"/>
    </source>
</evidence>
<dbReference type="EMBL" id="LR796149">
    <property type="protein sequence ID" value="CAB4121589.1"/>
    <property type="molecule type" value="Genomic_DNA"/>
</dbReference>
<protein>
    <submittedName>
        <fullName evidence="3">Uncharacterized protein</fullName>
    </submittedName>
</protein>
<evidence type="ECO:0000313" key="4">
    <source>
        <dbReference type="EMBL" id="CAB4146331.1"/>
    </source>
</evidence>
<dbReference type="EMBL" id="LR797304">
    <property type="protein sequence ID" value="CAB4200466.1"/>
    <property type="molecule type" value="Genomic_DNA"/>
</dbReference>
<proteinExistence type="predicted"/>
<evidence type="ECO:0000313" key="1">
    <source>
        <dbReference type="EMBL" id="CAB4121589.1"/>
    </source>
</evidence>